<dbReference type="Pfam" id="PF01804">
    <property type="entry name" value="Penicil_amidase"/>
    <property type="match status" value="1"/>
</dbReference>
<evidence type="ECO:0000313" key="7">
    <source>
        <dbReference type="Proteomes" id="UP000077868"/>
    </source>
</evidence>
<dbReference type="KEGG" id="ndk:I601_2333"/>
<feature type="region of interest" description="Disordered" evidence="5">
    <location>
        <begin position="196"/>
        <end position="216"/>
    </location>
</feature>
<keyword evidence="3 6" id="KW-0378">Hydrolase</keyword>
<sequence>MRAEITWTTHGIPHIEARDFTSLGLGSGYAATEMSACTLFDTLITGRGERSRWFGPEERYNDQVTLDATNLQVDTLVTDLHDRKVVETLLADEVRGPGRQARALVKGYVAGVNEWVRDHDVRDPACRGAAYLRPDVTALDLWYGVYLANLLASTGVFVPQIADASPPSPDDPGLPSLPVRASQVDQDALLRALGRDPDAPFGSNATAAGADATSTGRGMLLGNPHFPWRGRYHFTQQHLTIPGRYDVAGASLVGSPAVNIGFNKDVAWSHTVSTAYRFTPYEYRLVGPTTYLTDAGPATLERREVEVRVRGEDGRLSTVTEDLYRTPEGYVVDSPDTLMPWSPASVWAIRDANAEHLRTIDTFLDMGKATGVRDLLRRQDAGSGMPWVNTTAADREGKVLYADHSVVPNVPDALAQRCLTPVGRVLEQVAGLPGLDGTRAGSSCAWGEDADAQRPGIFGPGNLPSVVREDWVMNANDSYWLPNPEARLEGYAAIIGCERCERTMRTRVVSHYVMDRLASGRKETPRSFRGHQYANRVMAAEVMRADGALDDVCEQTGEREACAALAAWDGRSDKGSRGVHLFEAFVARLPSAPLDLVETVWRTPFDPEQPLTTPRDLNTDNPQVVEAMQAAIDAVRDAGVPFDARWGSLQVAGDRGARPYGLGGGTGDSVGNANALASRWVRDHADRYRPITYGSSHIQAISYRGRRGVDARTILTYGQSEDPRSPFSRDQTRMFSNEQWVRFAWTDAQIRKDRVRQQVVTR</sequence>
<keyword evidence="4" id="KW-0865">Zymogen</keyword>
<dbReference type="AlphaFoldDB" id="A0A1A9GKY3"/>
<dbReference type="Gene3D" id="1.10.439.10">
    <property type="entry name" value="Penicillin Amidohydrolase, domain 1"/>
    <property type="match status" value="1"/>
</dbReference>
<dbReference type="InterPro" id="IPR023343">
    <property type="entry name" value="Penicillin_amidase_dom1"/>
</dbReference>
<evidence type="ECO:0000256" key="3">
    <source>
        <dbReference type="ARBA" id="ARBA00022801"/>
    </source>
</evidence>
<dbReference type="GO" id="GO:0017000">
    <property type="term" value="P:antibiotic biosynthetic process"/>
    <property type="evidence" value="ECO:0007669"/>
    <property type="project" value="InterPro"/>
</dbReference>
<dbReference type="GO" id="GO:0016811">
    <property type="term" value="F:hydrolase activity, acting on carbon-nitrogen (but not peptide) bonds, in linear amides"/>
    <property type="evidence" value="ECO:0007669"/>
    <property type="project" value="InterPro"/>
</dbReference>
<accession>A0A1A9GKY3</accession>
<keyword evidence="7" id="KW-1185">Reference proteome</keyword>
<dbReference type="PANTHER" id="PTHR34218:SF3">
    <property type="entry name" value="ACYL-HOMOSERINE LACTONE ACYLASE PVDQ"/>
    <property type="match status" value="1"/>
</dbReference>
<dbReference type="InterPro" id="IPR002692">
    <property type="entry name" value="S45"/>
</dbReference>
<dbReference type="EC" id="3.5.1.97" evidence="6"/>
<evidence type="ECO:0000313" key="6">
    <source>
        <dbReference type="EMBL" id="ANH38756.1"/>
    </source>
</evidence>
<dbReference type="Gene3D" id="2.30.120.10">
    <property type="match status" value="1"/>
</dbReference>
<name>A0A1A9GKY3_9ACTN</name>
<dbReference type="InterPro" id="IPR043146">
    <property type="entry name" value="Penicillin_amidase_N_B-knob"/>
</dbReference>
<dbReference type="PATRIC" id="fig|1300347.3.peg.2327"/>
<dbReference type="PANTHER" id="PTHR34218">
    <property type="entry name" value="PEPTIDASE S45 PENICILLIN AMIDASE"/>
    <property type="match status" value="1"/>
</dbReference>
<dbReference type="Gene3D" id="1.10.1400.10">
    <property type="match status" value="1"/>
</dbReference>
<dbReference type="InterPro" id="IPR029055">
    <property type="entry name" value="Ntn_hydrolases_N"/>
</dbReference>
<proteinExistence type="inferred from homology"/>
<dbReference type="SUPFAM" id="SSF56235">
    <property type="entry name" value="N-terminal nucleophile aminohydrolases (Ntn hydrolases)"/>
    <property type="match status" value="1"/>
</dbReference>
<comment type="similarity">
    <text evidence="1">Belongs to the peptidase S45 family.</text>
</comment>
<dbReference type="Proteomes" id="UP000077868">
    <property type="component" value="Chromosome"/>
</dbReference>
<evidence type="ECO:0000256" key="1">
    <source>
        <dbReference type="ARBA" id="ARBA00006586"/>
    </source>
</evidence>
<evidence type="ECO:0000256" key="4">
    <source>
        <dbReference type="ARBA" id="ARBA00023145"/>
    </source>
</evidence>
<keyword evidence="2" id="KW-0732">Signal</keyword>
<gene>
    <name evidence="6" type="primary">pvdQ</name>
    <name evidence="6" type="ORF">I601_2333</name>
</gene>
<reference evidence="6 7" key="1">
    <citation type="submission" date="2016-03" db="EMBL/GenBank/DDBJ databases">
        <title>Complete genome sequence of a soil Actinobacterium, Nocardioides dokdonensis FR1436.</title>
        <authorList>
            <person name="Kwon S.-K."/>
            <person name="Kim K."/>
            <person name="Kim J.F."/>
        </authorList>
    </citation>
    <scope>NUCLEOTIDE SEQUENCE [LARGE SCALE GENOMIC DNA]</scope>
    <source>
        <strain evidence="6 7">FR1436</strain>
    </source>
</reference>
<evidence type="ECO:0000256" key="2">
    <source>
        <dbReference type="ARBA" id="ARBA00022729"/>
    </source>
</evidence>
<protein>
    <submittedName>
        <fullName evidence="6">Acyl-homoserine lactone acylase PvdQ</fullName>
        <ecNumber evidence="6">3.5.1.97</ecNumber>
    </submittedName>
</protein>
<evidence type="ECO:0000256" key="5">
    <source>
        <dbReference type="SAM" id="MobiDB-lite"/>
    </source>
</evidence>
<dbReference type="InterPro" id="IPR043147">
    <property type="entry name" value="Penicillin_amidase_A-knob"/>
</dbReference>
<dbReference type="Gene3D" id="3.60.20.10">
    <property type="entry name" value="Glutamine Phosphoribosylpyrophosphate, subunit 1, domain 1"/>
    <property type="match status" value="1"/>
</dbReference>
<organism evidence="6 7">
    <name type="scientific">Nocardioides dokdonensis FR1436</name>
    <dbReference type="NCBI Taxonomy" id="1300347"/>
    <lineage>
        <taxon>Bacteria</taxon>
        <taxon>Bacillati</taxon>
        <taxon>Actinomycetota</taxon>
        <taxon>Actinomycetes</taxon>
        <taxon>Propionibacteriales</taxon>
        <taxon>Nocardioidaceae</taxon>
        <taxon>Nocardioides</taxon>
    </lineage>
</organism>
<dbReference type="EMBL" id="CP015079">
    <property type="protein sequence ID" value="ANH38756.1"/>
    <property type="molecule type" value="Genomic_DNA"/>
</dbReference>
<feature type="compositionally biased region" description="Low complexity" evidence="5">
    <location>
        <begin position="205"/>
        <end position="216"/>
    </location>
</feature>
<dbReference type="STRING" id="1300347.I601_2333"/>